<evidence type="ECO:0000256" key="1">
    <source>
        <dbReference type="SAM" id="Phobius"/>
    </source>
</evidence>
<dbReference type="AlphaFoldDB" id="A0A077M5K0"/>
<feature type="transmembrane region" description="Helical" evidence="1">
    <location>
        <begin position="71"/>
        <end position="93"/>
    </location>
</feature>
<name>A0A077M5K0_9MICO</name>
<evidence type="ECO:0008006" key="4">
    <source>
        <dbReference type="Google" id="ProtNLM"/>
    </source>
</evidence>
<dbReference type="RefSeq" id="WP_048548145.1">
    <property type="nucleotide sequence ID" value="NZ_HF571038.1"/>
</dbReference>
<reference evidence="2 3" key="1">
    <citation type="journal article" date="2013" name="ISME J.">
        <title>A metabolic model for members of the genus Tetrasphaera involved in enhanced biological phosphorus removal.</title>
        <authorList>
            <person name="Kristiansen R."/>
            <person name="Nguyen H.T.T."/>
            <person name="Saunders A.M."/>
            <person name="Nielsen J.L."/>
            <person name="Wimmer R."/>
            <person name="Le V.Q."/>
            <person name="McIlroy S.J."/>
            <person name="Petrovski S."/>
            <person name="Seviour R.J."/>
            <person name="Calteau A."/>
            <person name="Nielsen K.L."/>
            <person name="Nielsen P.H."/>
        </authorList>
    </citation>
    <scope>NUCLEOTIDE SEQUENCE [LARGE SCALE GENOMIC DNA]</scope>
    <source>
        <strain evidence="2 3">Ben 74</strain>
    </source>
</reference>
<organism evidence="2 3">
    <name type="scientific">Nostocoides jenkinsii Ben 74</name>
    <dbReference type="NCBI Taxonomy" id="1193518"/>
    <lineage>
        <taxon>Bacteria</taxon>
        <taxon>Bacillati</taxon>
        <taxon>Actinomycetota</taxon>
        <taxon>Actinomycetes</taxon>
        <taxon>Micrococcales</taxon>
        <taxon>Intrasporangiaceae</taxon>
        <taxon>Nostocoides</taxon>
    </lineage>
</organism>
<comment type="caution">
    <text evidence="2">The sequence shown here is derived from an EMBL/GenBank/DDBJ whole genome shotgun (WGS) entry which is preliminary data.</text>
</comment>
<keyword evidence="1" id="KW-1133">Transmembrane helix</keyword>
<evidence type="ECO:0000313" key="3">
    <source>
        <dbReference type="Proteomes" id="UP000035720"/>
    </source>
</evidence>
<dbReference type="STRING" id="1193518.BN13_1250020"/>
<feature type="transmembrane region" description="Helical" evidence="1">
    <location>
        <begin position="21"/>
        <end position="40"/>
    </location>
</feature>
<dbReference type="EMBL" id="CAJC01000030">
    <property type="protein sequence ID" value="CCI51829.1"/>
    <property type="molecule type" value="Genomic_DNA"/>
</dbReference>
<keyword evidence="1" id="KW-0812">Transmembrane</keyword>
<protein>
    <recommendedName>
        <fullName evidence="4">Integral membrane protein</fullName>
    </recommendedName>
</protein>
<keyword evidence="3" id="KW-1185">Reference proteome</keyword>
<evidence type="ECO:0000313" key="2">
    <source>
        <dbReference type="EMBL" id="CCI51829.1"/>
    </source>
</evidence>
<dbReference type="Proteomes" id="UP000035720">
    <property type="component" value="Unassembled WGS sequence"/>
</dbReference>
<dbReference type="OrthoDB" id="4838646at2"/>
<keyword evidence="1" id="KW-0472">Membrane</keyword>
<accession>A0A077M5K0</accession>
<gene>
    <name evidence="2" type="ORF">BN13_1250020</name>
</gene>
<proteinExistence type="predicted"/>
<sequence length="109" mass="11686">MNVIFTVLFALPIGYFFKNRGIAIVTYLALDAIVFSYQSVGVLLDWMADNPPVAFGPSPTSFPVEYSNSELWGYGLVNMVIIAVGSGLVVLGARLSARRAAQRTAVAVA</sequence>